<reference evidence="2 3" key="2">
    <citation type="submission" date="2017-06" db="EMBL/GenBank/DDBJ databases">
        <authorList>
            <person name="Kim H.J."/>
            <person name="Triplett B.A."/>
        </authorList>
    </citation>
    <scope>NUCLEOTIDE SEQUENCE [LARGE SCALE GENOMIC DNA]</scope>
    <source>
        <strain evidence="2">Kingella_eburonensis</strain>
    </source>
</reference>
<name>A0A238HGI6_9NEIS</name>
<dbReference type="AlphaFoldDB" id="A0A238HGI6"/>
<dbReference type="STRING" id="1522312.GCA_900177895_00943"/>
<reference evidence="1" key="1">
    <citation type="submission" date="2017-05" db="EMBL/GenBank/DDBJ databases">
        <authorList>
            <person name="Song R."/>
            <person name="Chenine A.L."/>
            <person name="Ruprecht R.M."/>
        </authorList>
    </citation>
    <scope>NUCLEOTIDE SEQUENCE</scope>
    <source>
        <strain evidence="1">Kingella_eburonensis</strain>
    </source>
</reference>
<dbReference type="Proteomes" id="UP000215450">
    <property type="component" value="Unassembled WGS sequence"/>
</dbReference>
<accession>A0A238HGI6</accession>
<proteinExistence type="predicted"/>
<dbReference type="OrthoDB" id="8601913at2"/>
<evidence type="ECO:0000313" key="2">
    <source>
        <dbReference type="EMBL" id="SNB67415.1"/>
    </source>
</evidence>
<sequence length="213" mass="23564">MKKLIVLSAALLLAACGSDNELSKSKVEKALKETAKQRAVCVPFNLNIEYTHAGDNPAFTSLGAPEIRIVKRQENGKRANLAAADQMDILVNAGLYHQENTLKVGEGDEAVRYMVYKITEKGQKVFQSTPTASLTCVGTEKVEKVNFFTAPTPANGITVTQVSYETKVEPERWAAKLLKGTPLLEEVKQMRTHHATLVKTNDGWRDLNELRNH</sequence>
<dbReference type="RefSeq" id="WP_095062534.1">
    <property type="nucleotide sequence ID" value="NZ_CP123447.1"/>
</dbReference>
<dbReference type="EMBL" id="FXUV01000019">
    <property type="protein sequence ID" value="SMQ12296.1"/>
    <property type="molecule type" value="Genomic_DNA"/>
</dbReference>
<gene>
    <name evidence="1" type="ORF">KEBURONENSIS_00178</name>
</gene>
<keyword evidence="3" id="KW-1185">Reference proteome</keyword>
<evidence type="ECO:0000313" key="1">
    <source>
        <dbReference type="EMBL" id="SMQ12296.1"/>
    </source>
</evidence>
<evidence type="ECO:0008006" key="4">
    <source>
        <dbReference type="Google" id="ProtNLM"/>
    </source>
</evidence>
<dbReference type="EMBL" id="FXUV02000021">
    <property type="protein sequence ID" value="SNB67415.1"/>
    <property type="molecule type" value="Genomic_DNA"/>
</dbReference>
<organism evidence="1">
    <name type="scientific">Kingella negevensis</name>
    <dbReference type="NCBI Taxonomy" id="1522312"/>
    <lineage>
        <taxon>Bacteria</taxon>
        <taxon>Pseudomonadati</taxon>
        <taxon>Pseudomonadota</taxon>
        <taxon>Betaproteobacteria</taxon>
        <taxon>Neisseriales</taxon>
        <taxon>Neisseriaceae</taxon>
        <taxon>Kingella</taxon>
    </lineage>
</organism>
<evidence type="ECO:0000313" key="3">
    <source>
        <dbReference type="Proteomes" id="UP000215450"/>
    </source>
</evidence>
<protein>
    <recommendedName>
        <fullName evidence="4">Lipoprotein</fullName>
    </recommendedName>
</protein>
<dbReference type="PROSITE" id="PS51257">
    <property type="entry name" value="PROKAR_LIPOPROTEIN"/>
    <property type="match status" value="1"/>
</dbReference>